<dbReference type="GO" id="GO:0016042">
    <property type="term" value="P:lipid catabolic process"/>
    <property type="evidence" value="ECO:0007669"/>
    <property type="project" value="UniProtKB-KW"/>
</dbReference>
<evidence type="ECO:0000256" key="1">
    <source>
        <dbReference type="ARBA" id="ARBA00022801"/>
    </source>
</evidence>
<protein>
    <submittedName>
        <fullName evidence="5">Putative dienelactone hydrolase</fullName>
    </submittedName>
</protein>
<keyword evidence="6" id="KW-1185">Reference proteome</keyword>
<dbReference type="InterPro" id="IPR041127">
    <property type="entry name" value="PET_hydrolase/cutinase-like"/>
</dbReference>
<accession>A0A7W5E4G3</accession>
<dbReference type="Pfam" id="PF12740">
    <property type="entry name" value="PETase"/>
    <property type="match status" value="1"/>
</dbReference>
<gene>
    <name evidence="5" type="ORF">FHS27_005454</name>
</gene>
<dbReference type="Proteomes" id="UP000536179">
    <property type="component" value="Unassembled WGS sequence"/>
</dbReference>
<dbReference type="AlphaFoldDB" id="A0A7W5E4G3"/>
<sequence length="330" mass="36320">MFDRLFFLITFALVNGTGVPNPVVATQYDPMVLPKGFTAQTMKLEVTDRKRDREIPIKVYLPESESPSTVVMFSHGLGGDREGSAYLGEHWAARGYVAVFLQHAGSDSGVWKDKPIGDRMKGMQEAATGRNLINRVGDVPAVLNQLEEWNRETSHPLHGRIDTERVGMSGHSFGALTTQSVSGQSAGRFRSRGTDTRIKAAVMMSPSEPRMGNAKQAFANVEIPWMLMTGTKDTAIIGGQTVQSRRAVFPALPEGDKYELVLHDAEHSAFSDRSLPGDQGARNPNHHVAILALSTAFWDAYLRDDAAAKAWLQSESVRTVLEPKDVWQTK</sequence>
<evidence type="ECO:0000259" key="4">
    <source>
        <dbReference type="Pfam" id="PF12740"/>
    </source>
</evidence>
<keyword evidence="2" id="KW-0442">Lipid degradation</keyword>
<reference evidence="5 6" key="1">
    <citation type="submission" date="2020-08" db="EMBL/GenBank/DDBJ databases">
        <title>Genomic Encyclopedia of Type Strains, Phase III (KMG-III): the genomes of soil and plant-associated and newly described type strains.</title>
        <authorList>
            <person name="Whitman W."/>
        </authorList>
    </citation>
    <scope>NUCLEOTIDE SEQUENCE [LARGE SCALE GENOMIC DNA]</scope>
    <source>
        <strain evidence="5 6">CECT 8075</strain>
    </source>
</reference>
<dbReference type="PANTHER" id="PTHR10272">
    <property type="entry name" value="PLATELET-ACTIVATING FACTOR ACETYLHYDROLASE"/>
    <property type="match status" value="1"/>
</dbReference>
<evidence type="ECO:0000256" key="3">
    <source>
        <dbReference type="ARBA" id="ARBA00023098"/>
    </source>
</evidence>
<dbReference type="InterPro" id="IPR029058">
    <property type="entry name" value="AB_hydrolase_fold"/>
</dbReference>
<name>A0A7W5E4G3_9BACT</name>
<keyword evidence="1 5" id="KW-0378">Hydrolase</keyword>
<dbReference type="EMBL" id="JACHXU010000025">
    <property type="protein sequence ID" value="MBB3209614.1"/>
    <property type="molecule type" value="Genomic_DNA"/>
</dbReference>
<dbReference type="RefSeq" id="WP_184308358.1">
    <property type="nucleotide sequence ID" value="NZ_JACHXU010000025.1"/>
</dbReference>
<evidence type="ECO:0000313" key="6">
    <source>
        <dbReference type="Proteomes" id="UP000536179"/>
    </source>
</evidence>
<dbReference type="Gene3D" id="3.40.50.1820">
    <property type="entry name" value="alpha/beta hydrolase"/>
    <property type="match status" value="1"/>
</dbReference>
<dbReference type="PANTHER" id="PTHR10272:SF0">
    <property type="entry name" value="PLATELET-ACTIVATING FACTOR ACETYLHYDROLASE"/>
    <property type="match status" value="1"/>
</dbReference>
<organism evidence="5 6">
    <name type="scientific">Aporhodopirellula rubra</name>
    <dbReference type="NCBI Taxonomy" id="980271"/>
    <lineage>
        <taxon>Bacteria</taxon>
        <taxon>Pseudomonadati</taxon>
        <taxon>Planctomycetota</taxon>
        <taxon>Planctomycetia</taxon>
        <taxon>Pirellulales</taxon>
        <taxon>Pirellulaceae</taxon>
        <taxon>Aporhodopirellula</taxon>
    </lineage>
</organism>
<evidence type="ECO:0000313" key="5">
    <source>
        <dbReference type="EMBL" id="MBB3209614.1"/>
    </source>
</evidence>
<dbReference type="GO" id="GO:0003847">
    <property type="term" value="F:1-alkyl-2-acetylglycerophosphocholine esterase activity"/>
    <property type="evidence" value="ECO:0007669"/>
    <property type="project" value="TreeGrafter"/>
</dbReference>
<evidence type="ECO:0000256" key="2">
    <source>
        <dbReference type="ARBA" id="ARBA00022963"/>
    </source>
</evidence>
<proteinExistence type="predicted"/>
<comment type="caution">
    <text evidence="5">The sequence shown here is derived from an EMBL/GenBank/DDBJ whole genome shotgun (WGS) entry which is preliminary data.</text>
</comment>
<keyword evidence="3" id="KW-0443">Lipid metabolism</keyword>
<dbReference type="SUPFAM" id="SSF53474">
    <property type="entry name" value="alpha/beta-Hydrolases"/>
    <property type="match status" value="1"/>
</dbReference>
<feature type="domain" description="PET hydrolase/cutinase-like" evidence="4">
    <location>
        <begin position="139"/>
        <end position="270"/>
    </location>
</feature>